<dbReference type="SMART" id="SM00054">
    <property type="entry name" value="EFh"/>
    <property type="match status" value="2"/>
</dbReference>
<comment type="similarity">
    <text evidence="1">Belongs to the peptidase C2 family.</text>
</comment>
<dbReference type="EnsemblMetazoa" id="XM_026446367">
    <property type="protein sequence ID" value="XP_026302152"/>
    <property type="gene ID" value="GeneID_411453"/>
</dbReference>
<dbReference type="PROSITE" id="PS50203">
    <property type="entry name" value="CALPAIN_CAT"/>
    <property type="match status" value="1"/>
</dbReference>
<dbReference type="InterPro" id="IPR002048">
    <property type="entry name" value="EF_hand_dom"/>
</dbReference>
<dbReference type="InterPro" id="IPR000169">
    <property type="entry name" value="Pept_cys_AS"/>
</dbReference>
<evidence type="ECO:0000256" key="7">
    <source>
        <dbReference type="PROSITE-ProRule" id="PRU00239"/>
    </source>
</evidence>
<dbReference type="RefSeq" id="XP_026302152.1">
    <property type="nucleotide sequence ID" value="XM_026446367.1"/>
</dbReference>
<protein>
    <submittedName>
        <fullName evidence="12">Calpain-B isoform X1</fullName>
    </submittedName>
</protein>
<dbReference type="Pfam" id="PF01067">
    <property type="entry name" value="Calpain_III"/>
    <property type="match status" value="1"/>
</dbReference>
<dbReference type="InterPro" id="IPR001300">
    <property type="entry name" value="Peptidase_C2_calpain_cat"/>
</dbReference>
<dbReference type="FunFam" id="3.90.70.10:FF:000001">
    <property type="entry name" value="Calpain-1 catalytic subunit"/>
    <property type="match status" value="1"/>
</dbReference>
<dbReference type="InterPro" id="IPR033883">
    <property type="entry name" value="C2_III"/>
</dbReference>
<feature type="active site" evidence="6 7">
    <location>
        <position position="177"/>
    </location>
</feature>
<dbReference type="GO" id="GO:0005509">
    <property type="term" value="F:calcium ion binding"/>
    <property type="evidence" value="ECO:0007669"/>
    <property type="project" value="InterPro"/>
</dbReference>
<evidence type="ECO:0000256" key="1">
    <source>
        <dbReference type="ARBA" id="ARBA00007623"/>
    </source>
</evidence>
<dbReference type="Gene3D" id="2.60.120.380">
    <property type="match status" value="1"/>
</dbReference>
<dbReference type="GO" id="GO:0005737">
    <property type="term" value="C:cytoplasm"/>
    <property type="evidence" value="ECO:0007669"/>
    <property type="project" value="TreeGrafter"/>
</dbReference>
<dbReference type="AlphaFoldDB" id="A0A7M7MWP8"/>
<dbReference type="InterPro" id="IPR022683">
    <property type="entry name" value="Calpain_III"/>
</dbReference>
<keyword evidence="11" id="KW-1185">Reference proteome</keyword>
<dbReference type="PANTHER" id="PTHR10183">
    <property type="entry name" value="CALPAIN"/>
    <property type="match status" value="1"/>
</dbReference>
<dbReference type="GO" id="GO:0006508">
    <property type="term" value="P:proteolysis"/>
    <property type="evidence" value="ECO:0007669"/>
    <property type="project" value="UniProtKB-KW"/>
</dbReference>
<keyword evidence="2 7" id="KW-0645">Protease</keyword>
<dbReference type="InterPro" id="IPR022684">
    <property type="entry name" value="Calpain_cysteine_protease"/>
</dbReference>
<keyword evidence="5" id="KW-0106">Calcium</keyword>
<dbReference type="CDD" id="cd00044">
    <property type="entry name" value="CysPc"/>
    <property type="match status" value="1"/>
</dbReference>
<dbReference type="CDD" id="cd00214">
    <property type="entry name" value="Calpain_III"/>
    <property type="match status" value="1"/>
</dbReference>
<evidence type="ECO:0000256" key="5">
    <source>
        <dbReference type="ARBA" id="ARBA00022837"/>
    </source>
</evidence>
<dbReference type="CTD" id="37232"/>
<evidence type="ECO:0000313" key="11">
    <source>
        <dbReference type="Proteomes" id="UP000005203"/>
    </source>
</evidence>
<accession>A0A8B8HDN1</accession>
<dbReference type="PROSITE" id="PS50222">
    <property type="entry name" value="EF_HAND_2"/>
    <property type="match status" value="1"/>
</dbReference>
<dbReference type="Pfam" id="PF00648">
    <property type="entry name" value="Peptidase_C2"/>
    <property type="match status" value="1"/>
</dbReference>
<sequence length="838" mass="97588">MEEKQKYTSYKYLNYVQQDIAKLRLSPRLEFNRKINIEKENAIPISGTVKFYSHKEEEKNTNSQPKSTKVKKTYKNIPLRTFKNFIGKSCYNLGEKGSGFRPRAVVQDFQKLREECLSTGTLFEDPEFPADDSSLYFSKRPDRYIEWKRPMEIADNPQLFVEGFSRFDVQQGELGDCWLLAAVANLTMDANLFFQVVPEDQSFEENYAGIFHFRFWQYGRWVDVVIDDRLPTYRGELVYLHSAESNEFWSALLEKAYAKLHGSYEALKGGTTCEAMEDFTGGVTEMYQMDETPPNLFNILLKAYERNSLMGCSIEPDPNILEAETPQGLIRGHAYSITRVKYVEIQTPNQYGRIPLLRLRNPWGNEAEWNGPWSDQSPEWRFIPDHEKEELGLTFDMDGEFWMSYHDFIKYFTQLEICNLNPDSLSEDDLNAGKKKWEMSVFEGEWVRGVTAGGCRNFLETFWHNPQYRITLEYPDEDDDKCTVIVALMQKNRRAQRRMGAECLTIGFAIYHLEYPERLSKPLDINFFKYNASVARSPAFINLREVTCRFKLPPGVYCIVPSTFDPNEEGEFLLRIFSENKNNMQENDDEVGVGEVDDRIINPKSADEYADGDKVRDEPEPDRNAEKVREFFKKLAGDDMEVDWMELKEILDFAMRKELPQSARRSEVHAPESVQGNGSFIDTLISLLCGILCNNEQYNKTVETNNKGFSKDVCRSMVAMLDVDHSGKLGFEEFRQLWTDIKKWRAVFKLYDRDETGQLSAFELRQALNSAGYRLNNHILNILVHRYGTKDGMITFDDYIMCAVRLKTMIDIFRERDPDLTNTATFTMEEWIEKTLYS</sequence>
<dbReference type="FunFam" id="2.60.120.380:FF:000002">
    <property type="entry name" value="calpain-3 isoform X1"/>
    <property type="match status" value="1"/>
</dbReference>
<dbReference type="OrthoDB" id="424753at2759"/>
<accession>A0A7M7MWP8</accession>
<dbReference type="Pfam" id="PF13833">
    <property type="entry name" value="EF-hand_8"/>
    <property type="match status" value="1"/>
</dbReference>
<dbReference type="InterPro" id="IPR018247">
    <property type="entry name" value="EF_Hand_1_Ca_BS"/>
</dbReference>
<dbReference type="CDD" id="cd16196">
    <property type="entry name" value="EFh_PEF_CalpA_B"/>
    <property type="match status" value="1"/>
</dbReference>
<dbReference type="GeneID" id="411453"/>
<dbReference type="SMART" id="SM00720">
    <property type="entry name" value="calpain_III"/>
    <property type="match status" value="1"/>
</dbReference>
<dbReference type="PANTHER" id="PTHR10183:SF433">
    <property type="entry name" value="CALPAIN-A-RELATED"/>
    <property type="match status" value="1"/>
</dbReference>
<evidence type="ECO:0000259" key="8">
    <source>
        <dbReference type="PROSITE" id="PS50203"/>
    </source>
</evidence>
<dbReference type="PROSITE" id="PS00139">
    <property type="entry name" value="THIOL_PROTEASE_CYS"/>
    <property type="match status" value="1"/>
</dbReference>
<dbReference type="InterPro" id="IPR038765">
    <property type="entry name" value="Papain-like_cys_pep_sf"/>
</dbReference>
<dbReference type="SUPFAM" id="SSF47473">
    <property type="entry name" value="EF-hand"/>
    <property type="match status" value="1"/>
</dbReference>
<evidence type="ECO:0000256" key="6">
    <source>
        <dbReference type="PIRSR" id="PIRSR622684-1"/>
    </source>
</evidence>
<dbReference type="SUPFAM" id="SSF49758">
    <property type="entry name" value="Calpain large subunit, middle domain (domain III)"/>
    <property type="match status" value="1"/>
</dbReference>
<organism evidence="10">
    <name type="scientific">Apis mellifera</name>
    <name type="common">Honeybee</name>
    <dbReference type="NCBI Taxonomy" id="7460"/>
    <lineage>
        <taxon>Eukaryota</taxon>
        <taxon>Metazoa</taxon>
        <taxon>Ecdysozoa</taxon>
        <taxon>Arthropoda</taxon>
        <taxon>Hexapoda</taxon>
        <taxon>Insecta</taxon>
        <taxon>Pterygota</taxon>
        <taxon>Neoptera</taxon>
        <taxon>Endopterygota</taxon>
        <taxon>Hymenoptera</taxon>
        <taxon>Apocrita</taxon>
        <taxon>Aculeata</taxon>
        <taxon>Apoidea</taxon>
        <taxon>Anthophila</taxon>
        <taxon>Apidae</taxon>
        <taxon>Apis</taxon>
    </lineage>
</organism>
<evidence type="ECO:0000259" key="9">
    <source>
        <dbReference type="PROSITE" id="PS50222"/>
    </source>
</evidence>
<name>A0A7M7MWP8_APIME</name>
<dbReference type="GO" id="GO:0004198">
    <property type="term" value="F:calcium-dependent cysteine-type endopeptidase activity"/>
    <property type="evidence" value="ECO:0007669"/>
    <property type="project" value="InterPro"/>
</dbReference>
<feature type="domain" description="Calpain catalytic" evidence="8">
    <location>
        <begin position="122"/>
        <end position="421"/>
    </location>
</feature>
<dbReference type="InterPro" id="IPR036213">
    <property type="entry name" value="Calpain_III_sf"/>
</dbReference>
<proteinExistence type="inferred from homology"/>
<feature type="active site" evidence="6 7">
    <location>
        <position position="361"/>
    </location>
</feature>
<reference evidence="12" key="2">
    <citation type="submission" date="2025-04" db="UniProtKB">
        <authorList>
            <consortium name="RefSeq"/>
        </authorList>
    </citation>
    <scope>IDENTIFICATION</scope>
    <source>
        <strain evidence="12">DH4</strain>
        <tissue evidence="12">Whole body</tissue>
    </source>
</reference>
<dbReference type="PRINTS" id="PR00704">
    <property type="entry name" value="CALPAIN"/>
</dbReference>
<dbReference type="Gene3D" id="3.90.70.10">
    <property type="entry name" value="Cysteine proteinases"/>
    <property type="match status" value="1"/>
</dbReference>
<evidence type="ECO:0000313" key="10">
    <source>
        <dbReference type="EnsemblMetazoa" id="XP_026302152"/>
    </source>
</evidence>
<dbReference type="Proteomes" id="UP000005203">
    <property type="component" value="Linkage group LG2"/>
</dbReference>
<dbReference type="Pfam" id="PF13405">
    <property type="entry name" value="EF-hand_6"/>
    <property type="match status" value="1"/>
</dbReference>
<gene>
    <name evidence="12" type="primary">Calpb</name>
</gene>
<keyword evidence="3 7" id="KW-0378">Hydrolase</keyword>
<dbReference type="PROSITE" id="PS00018">
    <property type="entry name" value="EF_HAND_1"/>
    <property type="match status" value="1"/>
</dbReference>
<evidence type="ECO:0000256" key="4">
    <source>
        <dbReference type="ARBA" id="ARBA00022807"/>
    </source>
</evidence>
<dbReference type="SUPFAM" id="SSF54001">
    <property type="entry name" value="Cysteine proteinases"/>
    <property type="match status" value="1"/>
</dbReference>
<reference evidence="10" key="1">
    <citation type="submission" date="2021-01" db="UniProtKB">
        <authorList>
            <consortium name="EnsemblMetazoa"/>
        </authorList>
    </citation>
    <scope>IDENTIFICATION</scope>
    <source>
        <strain evidence="10">DH4</strain>
    </source>
</reference>
<dbReference type="InterPro" id="IPR011992">
    <property type="entry name" value="EF-hand-dom_pair"/>
</dbReference>
<evidence type="ECO:0000313" key="12">
    <source>
        <dbReference type="RefSeq" id="XP_026302152.1"/>
    </source>
</evidence>
<evidence type="ECO:0000256" key="3">
    <source>
        <dbReference type="ARBA" id="ARBA00022801"/>
    </source>
</evidence>
<evidence type="ECO:0000256" key="2">
    <source>
        <dbReference type="ARBA" id="ARBA00022670"/>
    </source>
</evidence>
<keyword evidence="4 7" id="KW-0788">Thiol protease</keyword>
<dbReference type="SMART" id="SM00230">
    <property type="entry name" value="CysPc"/>
    <property type="match status" value="1"/>
</dbReference>
<dbReference type="InterPro" id="IPR022682">
    <property type="entry name" value="Calpain_domain_III"/>
</dbReference>
<feature type="domain" description="EF-hand" evidence="9">
    <location>
        <begin position="739"/>
        <end position="774"/>
    </location>
</feature>
<dbReference type="Gene3D" id="1.10.238.10">
    <property type="entry name" value="EF-hand"/>
    <property type="match status" value="1"/>
</dbReference>
<feature type="active site" evidence="6 7">
    <location>
        <position position="333"/>
    </location>
</feature>